<dbReference type="AlphaFoldDB" id="A0A7W6F392"/>
<evidence type="ECO:0000313" key="2">
    <source>
        <dbReference type="EMBL" id="MBB3879809.1"/>
    </source>
</evidence>
<evidence type="ECO:0000256" key="1">
    <source>
        <dbReference type="SAM" id="Phobius"/>
    </source>
</evidence>
<evidence type="ECO:0000313" key="3">
    <source>
        <dbReference type="Proteomes" id="UP000538670"/>
    </source>
</evidence>
<keyword evidence="1" id="KW-1133">Transmembrane helix</keyword>
<feature type="transmembrane region" description="Helical" evidence="1">
    <location>
        <begin position="59"/>
        <end position="78"/>
    </location>
</feature>
<feature type="transmembrane region" description="Helical" evidence="1">
    <location>
        <begin position="29"/>
        <end position="47"/>
    </location>
</feature>
<keyword evidence="1" id="KW-0812">Transmembrane</keyword>
<keyword evidence="1" id="KW-0472">Membrane</keyword>
<comment type="caution">
    <text evidence="2">The sequence shown here is derived from an EMBL/GenBank/DDBJ whole genome shotgun (WGS) entry which is preliminary data.</text>
</comment>
<organism evidence="2 3">
    <name type="scientific">Sphingomonas pseudosanguinis</name>
    <dbReference type="NCBI Taxonomy" id="413712"/>
    <lineage>
        <taxon>Bacteria</taxon>
        <taxon>Pseudomonadati</taxon>
        <taxon>Pseudomonadota</taxon>
        <taxon>Alphaproteobacteria</taxon>
        <taxon>Sphingomonadales</taxon>
        <taxon>Sphingomonadaceae</taxon>
        <taxon>Sphingomonas</taxon>
    </lineage>
</organism>
<dbReference type="RefSeq" id="WP_183951964.1">
    <property type="nucleotide sequence ID" value="NZ_JACIDH010000009.1"/>
</dbReference>
<dbReference type="Proteomes" id="UP000538670">
    <property type="component" value="Unassembled WGS sequence"/>
</dbReference>
<protein>
    <submittedName>
        <fullName evidence="2">Uncharacterized protein</fullName>
    </submittedName>
</protein>
<gene>
    <name evidence="2" type="ORF">GGR48_002243</name>
</gene>
<keyword evidence="3" id="KW-1185">Reference proteome</keyword>
<sequence>MKKVGAGYRWPVVVLNAILEISKRRVRRLAVRLLVVTALAYLLGVTINSDHKIESTMHILLALFVVAIMVHGVASYAGHRDNIRMSRMENGWRAYRLWRRIQAARAVPA</sequence>
<dbReference type="EMBL" id="JACIDH010000009">
    <property type="protein sequence ID" value="MBB3879809.1"/>
    <property type="molecule type" value="Genomic_DNA"/>
</dbReference>
<reference evidence="2 3" key="1">
    <citation type="submission" date="2020-08" db="EMBL/GenBank/DDBJ databases">
        <title>Genomic Encyclopedia of Type Strains, Phase IV (KMG-IV): sequencing the most valuable type-strain genomes for metagenomic binning, comparative biology and taxonomic classification.</title>
        <authorList>
            <person name="Goeker M."/>
        </authorList>
    </citation>
    <scope>NUCLEOTIDE SEQUENCE [LARGE SCALE GENOMIC DNA]</scope>
    <source>
        <strain evidence="2 3">DSM 19512</strain>
    </source>
</reference>
<name>A0A7W6F392_9SPHN</name>
<accession>A0A7W6F392</accession>
<proteinExistence type="predicted"/>